<dbReference type="Gene3D" id="3.90.640.10">
    <property type="entry name" value="Actin, Chain A, domain 4"/>
    <property type="match status" value="1"/>
</dbReference>
<dbReference type="AlphaFoldDB" id="A0A0C9X6J0"/>
<dbReference type="HOGENOM" id="CLU_009958_4_2_1"/>
<evidence type="ECO:0008006" key="3">
    <source>
        <dbReference type="Google" id="ProtNLM"/>
    </source>
</evidence>
<dbReference type="Gene3D" id="3.30.420.40">
    <property type="match status" value="2"/>
</dbReference>
<keyword evidence="2" id="KW-1185">Reference proteome</keyword>
<dbReference type="STRING" id="1095629.A0A0C9X6J0"/>
<dbReference type="SUPFAM" id="SSF53067">
    <property type="entry name" value="Actin-like ATPase domain"/>
    <property type="match status" value="2"/>
</dbReference>
<dbReference type="Proteomes" id="UP000054477">
    <property type="component" value="Unassembled WGS sequence"/>
</dbReference>
<accession>A0A0C9X6J0</accession>
<reference evidence="2" key="2">
    <citation type="submission" date="2015-01" db="EMBL/GenBank/DDBJ databases">
        <title>Evolutionary Origins and Diversification of the Mycorrhizal Mutualists.</title>
        <authorList>
            <consortium name="DOE Joint Genome Institute"/>
            <consortium name="Mycorrhizal Genomics Consortium"/>
            <person name="Kohler A."/>
            <person name="Kuo A."/>
            <person name="Nagy L.G."/>
            <person name="Floudas D."/>
            <person name="Copeland A."/>
            <person name="Barry K.W."/>
            <person name="Cichocki N."/>
            <person name="Veneault-Fourrey C."/>
            <person name="LaButti K."/>
            <person name="Lindquist E.A."/>
            <person name="Lipzen A."/>
            <person name="Lundell T."/>
            <person name="Morin E."/>
            <person name="Murat C."/>
            <person name="Riley R."/>
            <person name="Ohm R."/>
            <person name="Sun H."/>
            <person name="Tunlid A."/>
            <person name="Henrissat B."/>
            <person name="Grigoriev I.V."/>
            <person name="Hibbett D.S."/>
            <person name="Martin F."/>
        </authorList>
    </citation>
    <scope>NUCLEOTIDE SEQUENCE [LARGE SCALE GENOMIC DNA]</scope>
    <source>
        <strain evidence="2">LaAM-08-1</strain>
    </source>
</reference>
<evidence type="ECO:0000313" key="2">
    <source>
        <dbReference type="Proteomes" id="UP000054477"/>
    </source>
</evidence>
<proteinExistence type="predicted"/>
<organism evidence="1 2">
    <name type="scientific">Laccaria amethystina LaAM-08-1</name>
    <dbReference type="NCBI Taxonomy" id="1095629"/>
    <lineage>
        <taxon>Eukaryota</taxon>
        <taxon>Fungi</taxon>
        <taxon>Dikarya</taxon>
        <taxon>Basidiomycota</taxon>
        <taxon>Agaricomycotina</taxon>
        <taxon>Agaricomycetes</taxon>
        <taxon>Agaricomycetidae</taxon>
        <taxon>Agaricales</taxon>
        <taxon>Agaricineae</taxon>
        <taxon>Hydnangiaceae</taxon>
        <taxon>Laccaria</taxon>
    </lineage>
</organism>
<dbReference type="PANTHER" id="PTHR14187:SF5">
    <property type="entry name" value="HEAT SHOCK 70 KDA PROTEIN 12A"/>
    <property type="match status" value="1"/>
</dbReference>
<dbReference type="PANTHER" id="PTHR14187">
    <property type="entry name" value="ALPHA KINASE/ELONGATION FACTOR 2 KINASE"/>
    <property type="match status" value="1"/>
</dbReference>
<dbReference type="CDD" id="cd10170">
    <property type="entry name" value="ASKHA_NBD_HSP70"/>
    <property type="match status" value="1"/>
</dbReference>
<reference evidence="1 2" key="1">
    <citation type="submission" date="2014-04" db="EMBL/GenBank/DDBJ databases">
        <authorList>
            <consortium name="DOE Joint Genome Institute"/>
            <person name="Kuo A."/>
            <person name="Kohler A."/>
            <person name="Nagy L.G."/>
            <person name="Floudas D."/>
            <person name="Copeland A."/>
            <person name="Barry K.W."/>
            <person name="Cichocki N."/>
            <person name="Veneault-Fourrey C."/>
            <person name="LaButti K."/>
            <person name="Lindquist E.A."/>
            <person name="Lipzen A."/>
            <person name="Lundell T."/>
            <person name="Morin E."/>
            <person name="Murat C."/>
            <person name="Sun H."/>
            <person name="Tunlid A."/>
            <person name="Henrissat B."/>
            <person name="Grigoriev I.V."/>
            <person name="Hibbett D.S."/>
            <person name="Martin F."/>
            <person name="Nordberg H.P."/>
            <person name="Cantor M.N."/>
            <person name="Hua S.X."/>
        </authorList>
    </citation>
    <scope>NUCLEOTIDE SEQUENCE [LARGE SCALE GENOMIC DNA]</scope>
    <source>
        <strain evidence="1 2">LaAM-08-1</strain>
    </source>
</reference>
<name>A0A0C9X6J0_9AGAR</name>
<dbReference type="OrthoDB" id="2963168at2759"/>
<dbReference type="EMBL" id="KN838947">
    <property type="protein sequence ID" value="KIJ92017.1"/>
    <property type="molecule type" value="Genomic_DNA"/>
</dbReference>
<evidence type="ECO:0000313" key="1">
    <source>
        <dbReference type="EMBL" id="KIJ92017.1"/>
    </source>
</evidence>
<gene>
    <name evidence="1" type="ORF">K443DRAFT_114236</name>
</gene>
<sequence length="628" mass="69831">MNGSRLRTEQILFSLMTTRSPYNGVSRKLVLAFDVGTTFSGISYSILDPGLVPEILGVTRFPAQEQVGGDSKIPTIIYYDQAGSVCAAGAEAVREGIDDMAEDGRWIKAEWFKLHLRPKTQSALHVSNKIPLLPPNKTAVDVFADFLRYLYNCTRTYIQDTHAFGNELWRSLSVSADFVLTHPNGWEGAQQSQMRKAAVMAGLISDTEGGHARLSFVTEGEASLHFCVQSGLTASVMKEEKGVLIIDAGGGTIDISAYRRTSPTTSQSFEEIAAPQCHFHGSIFVTNHASDFLKGLLKNSKFSDDIQHITRCFDKTTKLRFRDVNEPQYIKFGSARDKDLKLNIRSGQLKILGSDVASFFEPSVQCILKAVEEQRNASHDDISCVFLVGGFAASDWLFSKLKNALEPRGLSVCRPDRHVNKAVADGAISFYLDHFVSARVSKFSYGVTCATVFDLSDIEHIRRRSSMHYSLSGIPRISGAFSCILPKNVKVSETKEFRESYSRMAFDKHTLKSVSVEILCFRGQRENPRWMDVDPEMYSTLCAVQADTSLLSASLEPRWTRLEEVIGLPRSQYYRMEFDIILSFGLTELKAQVCWEENGVEKRGAAKIVYDPEPLCRATESELGGGAG</sequence>
<protein>
    <recommendedName>
        <fullName evidence="3">Actin-like ATPase domain-containing protein</fullName>
    </recommendedName>
</protein>
<dbReference type="InterPro" id="IPR043129">
    <property type="entry name" value="ATPase_NBD"/>
</dbReference>